<gene>
    <name evidence="1" type="ORF">OCV55_04565</name>
</gene>
<organism evidence="1 2">
    <name type="scientific">[Clostridium] ammoniilyticum</name>
    <dbReference type="NCBI Taxonomy" id="2981784"/>
    <lineage>
        <taxon>Bacteria</taxon>
        <taxon>Bacillati</taxon>
        <taxon>Bacillota</taxon>
        <taxon>Erysipelotrichia</taxon>
        <taxon>Erysipelotrichales</taxon>
        <taxon>Coprobacillaceae</taxon>
        <taxon>Faecalibacillus</taxon>
    </lineage>
</organism>
<reference evidence="1 2" key="1">
    <citation type="journal article" date="2021" name="ISME Commun">
        <title>Automated analysis of genomic sequences facilitates high-throughput and comprehensive description of bacteria.</title>
        <authorList>
            <person name="Hitch T.C.A."/>
        </authorList>
    </citation>
    <scope>NUCLEOTIDE SEQUENCE [LARGE SCALE GENOMIC DNA]</scope>
    <source>
        <strain evidence="1 2">H4_15</strain>
    </source>
</reference>
<comment type="caution">
    <text evidence="1">The sequence shown here is derived from an EMBL/GenBank/DDBJ whole genome shotgun (WGS) entry which is preliminary data.</text>
</comment>
<dbReference type="SUPFAM" id="SSF53822">
    <property type="entry name" value="Periplasmic binding protein-like I"/>
    <property type="match status" value="1"/>
</dbReference>
<dbReference type="RefSeq" id="WP_147579945.1">
    <property type="nucleotide sequence ID" value="NZ_JAOQJR010000003.1"/>
</dbReference>
<sequence length="117" mass="13502">MKKKKNISTKVRYDDLGIKESLENVDGIICIGKFEREHLDYFNEISNNIILLDMDLSPITQTCVSLDFDDAMYKVVQYFHSKGHNKIGFIGRNEYNEISLQATTRKKVLLNIANLLT</sequence>
<proteinExistence type="predicted"/>
<accession>A0ABT2SSY2</accession>
<evidence type="ECO:0008006" key="3">
    <source>
        <dbReference type="Google" id="ProtNLM"/>
    </source>
</evidence>
<dbReference type="Gene3D" id="3.40.50.2300">
    <property type="match status" value="2"/>
</dbReference>
<evidence type="ECO:0000313" key="1">
    <source>
        <dbReference type="EMBL" id="MCU6737951.1"/>
    </source>
</evidence>
<keyword evidence="2" id="KW-1185">Reference proteome</keyword>
<dbReference type="Proteomes" id="UP001208364">
    <property type="component" value="Unassembled WGS sequence"/>
</dbReference>
<name>A0ABT2SSY2_9FIRM</name>
<evidence type="ECO:0000313" key="2">
    <source>
        <dbReference type="Proteomes" id="UP001208364"/>
    </source>
</evidence>
<protein>
    <recommendedName>
        <fullName evidence="3">LacI family transcriptional regulator</fullName>
    </recommendedName>
</protein>
<dbReference type="EMBL" id="JAOQJR010000003">
    <property type="protein sequence ID" value="MCU6737951.1"/>
    <property type="molecule type" value="Genomic_DNA"/>
</dbReference>
<dbReference type="InterPro" id="IPR028082">
    <property type="entry name" value="Peripla_BP_I"/>
</dbReference>